<evidence type="ECO:0000313" key="3">
    <source>
        <dbReference type="Proteomes" id="UP000649617"/>
    </source>
</evidence>
<protein>
    <submittedName>
        <fullName evidence="2">CUL1 protein</fullName>
    </submittedName>
</protein>
<organism evidence="2 3">
    <name type="scientific">Symbiodinium pilosum</name>
    <name type="common">Dinoflagellate</name>
    <dbReference type="NCBI Taxonomy" id="2952"/>
    <lineage>
        <taxon>Eukaryota</taxon>
        <taxon>Sar</taxon>
        <taxon>Alveolata</taxon>
        <taxon>Dinophyceae</taxon>
        <taxon>Suessiales</taxon>
        <taxon>Symbiodiniaceae</taxon>
        <taxon>Symbiodinium</taxon>
    </lineage>
</organism>
<accession>A0A812VNE5</accession>
<reference evidence="2" key="1">
    <citation type="submission" date="2021-02" db="EMBL/GenBank/DDBJ databases">
        <authorList>
            <person name="Dougan E. K."/>
            <person name="Rhodes N."/>
            <person name="Thang M."/>
            <person name="Chan C."/>
        </authorList>
    </citation>
    <scope>NUCLEOTIDE SEQUENCE</scope>
</reference>
<sequence length="148" mass="16180">MAMDRPGLHDPNPQVDEWVDQDEASASECDPPGEWVRAWEGSSSDDAGEVMSSATETTFHGEPFLRALTLSRLAMPMPMLLQVAQLSTNGLQNLFTAVTGMLLVQKARCFHGSKEHPDMELESLRRLLGSDGDDHGKCGNQASEKARP</sequence>
<dbReference type="Proteomes" id="UP000649617">
    <property type="component" value="Unassembled WGS sequence"/>
</dbReference>
<dbReference type="EMBL" id="CAJNIZ010042693">
    <property type="protein sequence ID" value="CAE7632579.1"/>
    <property type="molecule type" value="Genomic_DNA"/>
</dbReference>
<evidence type="ECO:0000313" key="2">
    <source>
        <dbReference type="EMBL" id="CAE7632579.1"/>
    </source>
</evidence>
<feature type="region of interest" description="Disordered" evidence="1">
    <location>
        <begin position="1"/>
        <end position="35"/>
    </location>
</feature>
<comment type="caution">
    <text evidence="2">The sequence shown here is derived from an EMBL/GenBank/DDBJ whole genome shotgun (WGS) entry which is preliminary data.</text>
</comment>
<feature type="region of interest" description="Disordered" evidence="1">
    <location>
        <begin position="126"/>
        <end position="148"/>
    </location>
</feature>
<name>A0A812VNE5_SYMPI</name>
<evidence type="ECO:0000256" key="1">
    <source>
        <dbReference type="SAM" id="MobiDB-lite"/>
    </source>
</evidence>
<keyword evidence="3" id="KW-1185">Reference proteome</keyword>
<proteinExistence type="predicted"/>
<dbReference type="AlphaFoldDB" id="A0A812VNE5"/>
<gene>
    <name evidence="2" type="primary">CUL1</name>
    <name evidence="2" type="ORF">SPIL2461_LOCUS16619</name>
</gene>